<evidence type="ECO:0000313" key="1">
    <source>
        <dbReference type="EMBL" id="MBD2609520.1"/>
    </source>
</evidence>
<accession>A0ABR8H2R9</accession>
<proteinExistence type="predicted"/>
<dbReference type="EMBL" id="JACJTA010000166">
    <property type="protein sequence ID" value="MBD2609520.1"/>
    <property type="molecule type" value="Genomic_DNA"/>
</dbReference>
<protein>
    <submittedName>
        <fullName evidence="1">MerR family transcriptional regulator</fullName>
    </submittedName>
</protein>
<gene>
    <name evidence="1" type="ORF">H6G81_34790</name>
</gene>
<name>A0ABR8H2R9_9CYAN</name>
<comment type="caution">
    <text evidence="1">The sequence shown here is derived from an EMBL/GenBank/DDBJ whole genome shotgun (WGS) entry which is preliminary data.</text>
</comment>
<dbReference type="Proteomes" id="UP000660380">
    <property type="component" value="Unassembled WGS sequence"/>
</dbReference>
<evidence type="ECO:0000313" key="2">
    <source>
        <dbReference type="Proteomes" id="UP000660380"/>
    </source>
</evidence>
<dbReference type="RefSeq" id="WP_029636002.1">
    <property type="nucleotide sequence ID" value="NZ_JACJTA010000166.1"/>
</dbReference>
<organism evidence="1 2">
    <name type="scientific">Scytonema hofmannii FACHB-248</name>
    <dbReference type="NCBI Taxonomy" id="1842502"/>
    <lineage>
        <taxon>Bacteria</taxon>
        <taxon>Bacillati</taxon>
        <taxon>Cyanobacteriota</taxon>
        <taxon>Cyanophyceae</taxon>
        <taxon>Nostocales</taxon>
        <taxon>Scytonemataceae</taxon>
        <taxon>Scytonema</taxon>
    </lineage>
</organism>
<keyword evidence="2" id="KW-1185">Reference proteome</keyword>
<reference evidence="1 2" key="1">
    <citation type="journal article" date="2020" name="ISME J.">
        <title>Comparative genomics reveals insights into cyanobacterial evolution and habitat adaptation.</title>
        <authorList>
            <person name="Chen M.Y."/>
            <person name="Teng W.K."/>
            <person name="Zhao L."/>
            <person name="Hu C.X."/>
            <person name="Zhou Y.K."/>
            <person name="Han B.P."/>
            <person name="Song L.R."/>
            <person name="Shu W.S."/>
        </authorList>
    </citation>
    <scope>NUCLEOTIDE SEQUENCE [LARGE SCALE GENOMIC DNA]</scope>
    <source>
        <strain evidence="1 2">FACHB-248</strain>
    </source>
</reference>
<sequence length="151" mass="16812">MQQLYTTPEASKETGIPDGTIRSWLTRYPGLFQVGIHIVIEETGRKMWTVAGLDLLRSRKTAGETATPGAANFEAEDLLEALLENDSQQLAIAYYQMLPLRTLQRIKQMRCNPTPEDREIVANSVRSALNAGTSHLLLPTYQPLLLEGEGE</sequence>